<dbReference type="AlphaFoldDB" id="A0A811UYK7"/>
<dbReference type="Proteomes" id="UP000606786">
    <property type="component" value="Unassembled WGS sequence"/>
</dbReference>
<accession>A0A811UYK7</accession>
<dbReference type="EMBL" id="CAJHJT010000034">
    <property type="protein sequence ID" value="CAD7004299.1"/>
    <property type="molecule type" value="Genomic_DNA"/>
</dbReference>
<comment type="caution">
    <text evidence="1">The sequence shown here is derived from an EMBL/GenBank/DDBJ whole genome shotgun (WGS) entry which is preliminary data.</text>
</comment>
<reference evidence="1" key="1">
    <citation type="submission" date="2020-11" db="EMBL/GenBank/DDBJ databases">
        <authorList>
            <person name="Whitehead M."/>
        </authorList>
    </citation>
    <scope>NUCLEOTIDE SEQUENCE</scope>
    <source>
        <strain evidence="1">EGII</strain>
    </source>
</reference>
<name>A0A811UYK7_CERCA</name>
<proteinExistence type="predicted"/>
<evidence type="ECO:0000313" key="1">
    <source>
        <dbReference type="EMBL" id="CAD7004299.1"/>
    </source>
</evidence>
<protein>
    <submittedName>
        <fullName evidence="1">(Mediterranean fruit fly) hypothetical protein</fullName>
    </submittedName>
</protein>
<sequence length="103" mass="11905">MPFPTMPSIFAAAFLLSPSCYFRTLGMFFYCCSCTFFSELIELLRQALKSPWEIGTIQYIRKLLLHTLPFFQFQLLSASNSLVYRQSTLSHSNLAIHPTFEVH</sequence>
<organism evidence="1 2">
    <name type="scientific">Ceratitis capitata</name>
    <name type="common">Mediterranean fruit fly</name>
    <name type="synonym">Tephritis capitata</name>
    <dbReference type="NCBI Taxonomy" id="7213"/>
    <lineage>
        <taxon>Eukaryota</taxon>
        <taxon>Metazoa</taxon>
        <taxon>Ecdysozoa</taxon>
        <taxon>Arthropoda</taxon>
        <taxon>Hexapoda</taxon>
        <taxon>Insecta</taxon>
        <taxon>Pterygota</taxon>
        <taxon>Neoptera</taxon>
        <taxon>Endopterygota</taxon>
        <taxon>Diptera</taxon>
        <taxon>Brachycera</taxon>
        <taxon>Muscomorpha</taxon>
        <taxon>Tephritoidea</taxon>
        <taxon>Tephritidae</taxon>
        <taxon>Ceratitis</taxon>
        <taxon>Ceratitis</taxon>
    </lineage>
</organism>
<gene>
    <name evidence="1" type="ORF">CCAP1982_LOCUS12719</name>
</gene>
<keyword evidence="2" id="KW-1185">Reference proteome</keyword>
<evidence type="ECO:0000313" key="2">
    <source>
        <dbReference type="Proteomes" id="UP000606786"/>
    </source>
</evidence>